<keyword evidence="2" id="KW-1185">Reference proteome</keyword>
<reference evidence="1 2" key="1">
    <citation type="journal article" date="2014" name="Antonie Van Leeuwenhoek">
        <title>Hyphomonas beringensis sp. nov. and Hyphomonas chukchiensis sp. nov., isolated from surface seawater of the Bering Sea and Chukchi Sea.</title>
        <authorList>
            <person name="Li C."/>
            <person name="Lai Q."/>
            <person name="Li G."/>
            <person name="Dong C."/>
            <person name="Wang J."/>
            <person name="Liao Y."/>
            <person name="Shao Z."/>
        </authorList>
    </citation>
    <scope>NUCLEOTIDE SEQUENCE [LARGE SCALE GENOMIC DNA]</scope>
    <source>
        <strain evidence="1 2">VP2</strain>
    </source>
</reference>
<evidence type="ECO:0000313" key="1">
    <source>
        <dbReference type="EMBL" id="KCZ88740.1"/>
    </source>
</evidence>
<name>A0A059FDL6_9PROT</name>
<dbReference type="RefSeq" id="WP_035581660.1">
    <property type="nucleotide sequence ID" value="NZ_ARYJ01000005.1"/>
</dbReference>
<evidence type="ECO:0008006" key="3">
    <source>
        <dbReference type="Google" id="ProtNLM"/>
    </source>
</evidence>
<dbReference type="PATRIC" id="fig|1280952.3.peg.2044"/>
<dbReference type="STRING" id="1280952.HJA_10234"/>
<dbReference type="PROSITE" id="PS51257">
    <property type="entry name" value="PROKAR_LIPOPROTEIN"/>
    <property type="match status" value="1"/>
</dbReference>
<protein>
    <recommendedName>
        <fullName evidence="3">Lipoprotein</fullName>
    </recommendedName>
</protein>
<comment type="caution">
    <text evidence="1">The sequence shown here is derived from an EMBL/GenBank/DDBJ whole genome shotgun (WGS) entry which is preliminary data.</text>
</comment>
<organism evidence="1 2">
    <name type="scientific">Hyphomonas jannaschiana VP2</name>
    <dbReference type="NCBI Taxonomy" id="1280952"/>
    <lineage>
        <taxon>Bacteria</taxon>
        <taxon>Pseudomonadati</taxon>
        <taxon>Pseudomonadota</taxon>
        <taxon>Alphaproteobacteria</taxon>
        <taxon>Hyphomonadales</taxon>
        <taxon>Hyphomonadaceae</taxon>
        <taxon>Hyphomonas</taxon>
    </lineage>
</organism>
<dbReference type="AlphaFoldDB" id="A0A059FDL6"/>
<gene>
    <name evidence="1" type="ORF">HJA_10234</name>
</gene>
<dbReference type="EMBL" id="ARYJ01000005">
    <property type="protein sequence ID" value="KCZ88740.1"/>
    <property type="molecule type" value="Genomic_DNA"/>
</dbReference>
<evidence type="ECO:0000313" key="2">
    <source>
        <dbReference type="Proteomes" id="UP000024816"/>
    </source>
</evidence>
<accession>A0A059FDL6</accession>
<sequence>MRQVLPVILLVSLGACVPTTKYRYVPLTQQNFEAAQNGEKIPLVAHDTVLCFADGRTAPIRDAEWTDNGICGQAHPPIGGDDGNRCYDWDQIAGIGIPYEGRSLSVIPMAAVQIGKCDQEAFAE</sequence>
<dbReference type="OrthoDB" id="7619527at2"/>
<proteinExistence type="predicted"/>
<dbReference type="Proteomes" id="UP000024816">
    <property type="component" value="Unassembled WGS sequence"/>
</dbReference>